<dbReference type="InterPro" id="IPR024211">
    <property type="entry name" value="DUF3841"/>
</dbReference>
<organism evidence="1 2">
    <name type="scientific">Exiguobacterium mexicanum</name>
    <dbReference type="NCBI Taxonomy" id="340146"/>
    <lineage>
        <taxon>Bacteria</taxon>
        <taxon>Bacillati</taxon>
        <taxon>Bacillota</taxon>
        <taxon>Bacilli</taxon>
        <taxon>Bacillales</taxon>
        <taxon>Bacillales Family XII. Incertae Sedis</taxon>
        <taxon>Exiguobacterium</taxon>
    </lineage>
</organism>
<proteinExistence type="predicted"/>
<evidence type="ECO:0000313" key="1">
    <source>
        <dbReference type="EMBL" id="MDL5378269.1"/>
    </source>
</evidence>
<name>A0ABT7MSV6_9BACL</name>
<protein>
    <submittedName>
        <fullName evidence="1">DUF3841 domain-containing protein</fullName>
    </submittedName>
</protein>
<reference evidence="1 2" key="1">
    <citation type="submission" date="2023-06" db="EMBL/GenBank/DDBJ databases">
        <title>Influencing factors and mechanism of Cr(VI) reduction by facultative anaerobic Exiguobacterium sp. PY14.</title>
        <authorList>
            <person name="Zou L."/>
        </authorList>
    </citation>
    <scope>NUCLEOTIDE SEQUENCE [LARGE SCALE GENOMIC DNA]</scope>
    <source>
        <strain evidence="1 2">PY14</strain>
    </source>
</reference>
<dbReference type="Proteomes" id="UP001230807">
    <property type="component" value="Unassembled WGS sequence"/>
</dbReference>
<dbReference type="Pfam" id="PF12952">
    <property type="entry name" value="DUF3841"/>
    <property type="match status" value="1"/>
</dbReference>
<accession>A0ABT7MSV6</accession>
<sequence length="219" mass="25778">MGIYYTCQHEDAWKVALERGYLQGDPHYAMFNDEGFEFFKPAYDWMVEQYEQRVGIPLNGNYPVWCRDEFPDLGTGKRIGSGNKGVVLTIELPDDEVLVSEFSYWHFVLGNSALYDTAEEFDTEEEPDQAYITKSWERIFDSEWCETFVRNQSTAPPTYQYVIHRIELHQVRAVMPFQDLSDSWVDRIRGLGWRLGYRLGCKKSIPFHWREQTGLKEIS</sequence>
<dbReference type="EMBL" id="JASWER010000021">
    <property type="protein sequence ID" value="MDL5378269.1"/>
    <property type="molecule type" value="Genomic_DNA"/>
</dbReference>
<dbReference type="RefSeq" id="WP_286038565.1">
    <property type="nucleotide sequence ID" value="NZ_CP183077.1"/>
</dbReference>
<comment type="caution">
    <text evidence="1">The sequence shown here is derived from an EMBL/GenBank/DDBJ whole genome shotgun (WGS) entry which is preliminary data.</text>
</comment>
<gene>
    <name evidence="1" type="ORF">QR695_14790</name>
</gene>
<evidence type="ECO:0000313" key="2">
    <source>
        <dbReference type="Proteomes" id="UP001230807"/>
    </source>
</evidence>
<keyword evidence="2" id="KW-1185">Reference proteome</keyword>